<dbReference type="Gene3D" id="3.60.21.10">
    <property type="match status" value="1"/>
</dbReference>
<dbReference type="AlphaFoldDB" id="A0AAD3CNT3"/>
<dbReference type="InterPro" id="IPR006186">
    <property type="entry name" value="Ser/Thr-sp_prot-phosphatase"/>
</dbReference>
<sequence>MIGFTIHSNLSLIGKEGNFNKARGKKRQRSKRSNSLKHDDRPLGENRTIVINAIHKMYNGGHLNRDFAKYILLQGKDMMAKLPSFYNVPLPMIYDYEERTLSKKRITVVGDIHGNYNNMIHIFKSNGGLPSKNNPYIFNGDLTDRDYQGIQCLLTAVLIKINCNECLHLLRGNHELRDYYKGMIKTQVLKIYDKEIWLIVRDIFNLLPLGIILDDRILVLHGGIPSATITLNELRSIKRTTDEIFRDNMTKDQSLTEELVWAEEDEKNGITESDRGINFGPDISREFLHRNKLEYIIKGHTYICSKRI</sequence>
<dbReference type="Proteomes" id="UP001054902">
    <property type="component" value="Unassembled WGS sequence"/>
</dbReference>
<dbReference type="SUPFAM" id="SSF56300">
    <property type="entry name" value="Metallo-dependent phosphatases"/>
    <property type="match status" value="1"/>
</dbReference>
<comment type="caution">
    <text evidence="6">The sequence shown here is derived from an EMBL/GenBank/DDBJ whole genome shotgun (WGS) entry which is preliminary data.</text>
</comment>
<evidence type="ECO:0000259" key="5">
    <source>
        <dbReference type="SMART" id="SM00156"/>
    </source>
</evidence>
<evidence type="ECO:0000313" key="6">
    <source>
        <dbReference type="EMBL" id="GFH48060.1"/>
    </source>
</evidence>
<keyword evidence="7" id="KW-1185">Reference proteome</keyword>
<proteinExistence type="predicted"/>
<evidence type="ECO:0000256" key="2">
    <source>
        <dbReference type="ARBA" id="ARBA00022723"/>
    </source>
</evidence>
<name>A0AAD3CNT3_9STRA</name>
<feature type="region of interest" description="Disordered" evidence="4">
    <location>
        <begin position="17"/>
        <end position="42"/>
    </location>
</feature>
<dbReference type="InterPro" id="IPR051134">
    <property type="entry name" value="PPP_phosphatase"/>
</dbReference>
<dbReference type="PANTHER" id="PTHR45668:SF5">
    <property type="entry name" value="SERINE_THREONINE-PROTEIN PHOSPHATASE 5"/>
    <property type="match status" value="1"/>
</dbReference>
<accession>A0AAD3CNT3</accession>
<keyword evidence="3" id="KW-0464">Manganese</keyword>
<evidence type="ECO:0000313" key="7">
    <source>
        <dbReference type="Proteomes" id="UP001054902"/>
    </source>
</evidence>
<dbReference type="Pfam" id="PF00149">
    <property type="entry name" value="Metallophos"/>
    <property type="match status" value="1"/>
</dbReference>
<dbReference type="PRINTS" id="PR00114">
    <property type="entry name" value="STPHPHTASE"/>
</dbReference>
<dbReference type="GO" id="GO:0016787">
    <property type="term" value="F:hydrolase activity"/>
    <property type="evidence" value="ECO:0007669"/>
    <property type="project" value="InterPro"/>
</dbReference>
<comment type="cofactor">
    <cofactor evidence="1">
        <name>Mn(2+)</name>
        <dbReference type="ChEBI" id="CHEBI:29035"/>
    </cofactor>
</comment>
<evidence type="ECO:0000256" key="1">
    <source>
        <dbReference type="ARBA" id="ARBA00001936"/>
    </source>
</evidence>
<dbReference type="GO" id="GO:0046872">
    <property type="term" value="F:metal ion binding"/>
    <property type="evidence" value="ECO:0007669"/>
    <property type="project" value="UniProtKB-KW"/>
</dbReference>
<protein>
    <recommendedName>
        <fullName evidence="5">Serine/threonine specific protein phosphatases domain-containing protein</fullName>
    </recommendedName>
</protein>
<organism evidence="6 7">
    <name type="scientific">Chaetoceros tenuissimus</name>
    <dbReference type="NCBI Taxonomy" id="426638"/>
    <lineage>
        <taxon>Eukaryota</taxon>
        <taxon>Sar</taxon>
        <taxon>Stramenopiles</taxon>
        <taxon>Ochrophyta</taxon>
        <taxon>Bacillariophyta</taxon>
        <taxon>Coscinodiscophyceae</taxon>
        <taxon>Chaetocerotophycidae</taxon>
        <taxon>Chaetocerotales</taxon>
        <taxon>Chaetocerotaceae</taxon>
        <taxon>Chaetoceros</taxon>
    </lineage>
</organism>
<gene>
    <name evidence="6" type="ORF">CTEN210_04536</name>
</gene>
<dbReference type="SMART" id="SM00156">
    <property type="entry name" value="PP2Ac"/>
    <property type="match status" value="1"/>
</dbReference>
<dbReference type="PANTHER" id="PTHR45668">
    <property type="entry name" value="SERINE/THREONINE-PROTEIN PHOSPHATASE 5-RELATED"/>
    <property type="match status" value="1"/>
</dbReference>
<dbReference type="InterPro" id="IPR029052">
    <property type="entry name" value="Metallo-depent_PP-like"/>
</dbReference>
<keyword evidence="2" id="KW-0479">Metal-binding</keyword>
<feature type="compositionally biased region" description="Basic residues" evidence="4">
    <location>
        <begin position="22"/>
        <end position="35"/>
    </location>
</feature>
<evidence type="ECO:0000256" key="4">
    <source>
        <dbReference type="SAM" id="MobiDB-lite"/>
    </source>
</evidence>
<feature type="domain" description="Serine/threonine specific protein phosphatases" evidence="5">
    <location>
        <begin position="73"/>
        <end position="308"/>
    </location>
</feature>
<dbReference type="InterPro" id="IPR004843">
    <property type="entry name" value="Calcineurin-like_PHP"/>
</dbReference>
<evidence type="ECO:0000256" key="3">
    <source>
        <dbReference type="ARBA" id="ARBA00023211"/>
    </source>
</evidence>
<reference evidence="6 7" key="1">
    <citation type="journal article" date="2021" name="Sci. Rep.">
        <title>The genome of the diatom Chaetoceros tenuissimus carries an ancient integrated fragment of an extant virus.</title>
        <authorList>
            <person name="Hongo Y."/>
            <person name="Kimura K."/>
            <person name="Takaki Y."/>
            <person name="Yoshida Y."/>
            <person name="Baba S."/>
            <person name="Kobayashi G."/>
            <person name="Nagasaki K."/>
            <person name="Hano T."/>
            <person name="Tomaru Y."/>
        </authorList>
    </citation>
    <scope>NUCLEOTIDE SEQUENCE [LARGE SCALE GENOMIC DNA]</scope>
    <source>
        <strain evidence="6 7">NIES-3715</strain>
    </source>
</reference>
<dbReference type="EMBL" id="BLLK01000025">
    <property type="protein sequence ID" value="GFH48060.1"/>
    <property type="molecule type" value="Genomic_DNA"/>
</dbReference>